<evidence type="ECO:0000259" key="5">
    <source>
        <dbReference type="PROSITE" id="PS50089"/>
    </source>
</evidence>
<evidence type="ECO:0000256" key="2">
    <source>
        <dbReference type="ARBA" id="ARBA00022771"/>
    </source>
</evidence>
<evidence type="ECO:0000256" key="1">
    <source>
        <dbReference type="ARBA" id="ARBA00022723"/>
    </source>
</evidence>
<evidence type="ECO:0000313" key="7">
    <source>
        <dbReference type="Proteomes" id="UP000824890"/>
    </source>
</evidence>
<dbReference type="Gene3D" id="3.30.40.10">
    <property type="entry name" value="Zinc/RING finger domain, C3HC4 (zinc finger)"/>
    <property type="match status" value="1"/>
</dbReference>
<keyword evidence="7" id="KW-1185">Reference proteome</keyword>
<comment type="caution">
    <text evidence="6">The sequence shown here is derived from an EMBL/GenBank/DDBJ whole genome shotgun (WGS) entry which is preliminary data.</text>
</comment>
<keyword evidence="1" id="KW-0479">Metal-binding</keyword>
<proteinExistence type="predicted"/>
<dbReference type="InterPro" id="IPR013083">
    <property type="entry name" value="Znf_RING/FYVE/PHD"/>
</dbReference>
<gene>
    <name evidence="6" type="ORF">HID58_064486</name>
</gene>
<dbReference type="Pfam" id="PF13639">
    <property type="entry name" value="zf-RING_2"/>
    <property type="match status" value="1"/>
</dbReference>
<dbReference type="SMART" id="SM00744">
    <property type="entry name" value="RINGv"/>
    <property type="match status" value="1"/>
</dbReference>
<evidence type="ECO:0000256" key="3">
    <source>
        <dbReference type="ARBA" id="ARBA00022833"/>
    </source>
</evidence>
<organism evidence="6 7">
    <name type="scientific">Brassica napus</name>
    <name type="common">Rape</name>
    <dbReference type="NCBI Taxonomy" id="3708"/>
    <lineage>
        <taxon>Eukaryota</taxon>
        <taxon>Viridiplantae</taxon>
        <taxon>Streptophyta</taxon>
        <taxon>Embryophyta</taxon>
        <taxon>Tracheophyta</taxon>
        <taxon>Spermatophyta</taxon>
        <taxon>Magnoliopsida</taxon>
        <taxon>eudicotyledons</taxon>
        <taxon>Gunneridae</taxon>
        <taxon>Pentapetalae</taxon>
        <taxon>rosids</taxon>
        <taxon>malvids</taxon>
        <taxon>Brassicales</taxon>
        <taxon>Brassicaceae</taxon>
        <taxon>Brassiceae</taxon>
        <taxon>Brassica</taxon>
    </lineage>
</organism>
<keyword evidence="3" id="KW-0862">Zinc</keyword>
<evidence type="ECO:0000256" key="4">
    <source>
        <dbReference type="PROSITE-ProRule" id="PRU00175"/>
    </source>
</evidence>
<reference evidence="6 7" key="1">
    <citation type="submission" date="2021-05" db="EMBL/GenBank/DDBJ databases">
        <title>Genome Assembly of Synthetic Allotetraploid Brassica napus Reveals Homoeologous Exchanges between Subgenomes.</title>
        <authorList>
            <person name="Davis J.T."/>
        </authorList>
    </citation>
    <scope>NUCLEOTIDE SEQUENCE [LARGE SCALE GENOMIC DNA]</scope>
    <source>
        <strain evidence="7">cv. Da-Ae</strain>
        <tissue evidence="6">Seedling</tissue>
    </source>
</reference>
<name>A0ABQ7ZA41_BRANA</name>
<evidence type="ECO:0000313" key="6">
    <source>
        <dbReference type="EMBL" id="KAH0877092.1"/>
    </source>
</evidence>
<protein>
    <recommendedName>
        <fullName evidence="5">RING-type domain-containing protein</fullName>
    </recommendedName>
</protein>
<feature type="domain" description="RING-type" evidence="5">
    <location>
        <begin position="170"/>
        <end position="215"/>
    </location>
</feature>
<dbReference type="PANTHER" id="PTHR22763">
    <property type="entry name" value="RING ZINC FINGER PROTEIN"/>
    <property type="match status" value="1"/>
</dbReference>
<sequence length="236" mass="26263">MGFRPILSFSSCIRTMDRSPPLLELHTTTKKLPPSEGMENKVTVVFETVIDYIHNDPVTGSQTLIGSSPDHSLFFAINFSTASTCPSHISDLIIRCLLNYYPSTIESLTTRIASAGLRLGFGFEINLLLTTTHQRILSVGSSPSLLRKLVFKGRIDVEELEILKMGKEPCSICLEDLSCGGGPGGVPTRMPCSHVFHIRCLLKWFSRKSTCPMCRGLVLSHMTKKQHREGQYEVFN</sequence>
<dbReference type="PANTHER" id="PTHR22763:SF192">
    <property type="entry name" value="RING-TYPE DOMAIN-CONTAINING PROTEIN"/>
    <property type="match status" value="1"/>
</dbReference>
<dbReference type="InterPro" id="IPR001841">
    <property type="entry name" value="Znf_RING"/>
</dbReference>
<dbReference type="SMART" id="SM00184">
    <property type="entry name" value="RING"/>
    <property type="match status" value="1"/>
</dbReference>
<keyword evidence="2 4" id="KW-0863">Zinc-finger</keyword>
<dbReference type="InterPro" id="IPR011016">
    <property type="entry name" value="Znf_RING-CH"/>
</dbReference>
<dbReference type="EMBL" id="JAGKQM010000015">
    <property type="protein sequence ID" value="KAH0877092.1"/>
    <property type="molecule type" value="Genomic_DNA"/>
</dbReference>
<dbReference type="SUPFAM" id="SSF57850">
    <property type="entry name" value="RING/U-box"/>
    <property type="match status" value="1"/>
</dbReference>
<dbReference type="Proteomes" id="UP000824890">
    <property type="component" value="Unassembled WGS sequence"/>
</dbReference>
<dbReference type="InterPro" id="IPR050731">
    <property type="entry name" value="HRD1_E3_ubiq-ligases"/>
</dbReference>
<dbReference type="PROSITE" id="PS50089">
    <property type="entry name" value="ZF_RING_2"/>
    <property type="match status" value="1"/>
</dbReference>
<accession>A0ABQ7ZA41</accession>